<dbReference type="Proteomes" id="UP001172386">
    <property type="component" value="Unassembled WGS sequence"/>
</dbReference>
<proteinExistence type="predicted"/>
<name>A0ACC3A295_9EURO</name>
<accession>A0ACC3A295</accession>
<reference evidence="1" key="1">
    <citation type="submission" date="2022-10" db="EMBL/GenBank/DDBJ databases">
        <title>Culturing micro-colonial fungi from biological soil crusts in the Mojave desert and describing Neophaeococcomyces mojavensis, and introducing the new genera and species Taxawa tesnikishii.</title>
        <authorList>
            <person name="Kurbessoian T."/>
            <person name="Stajich J.E."/>
        </authorList>
    </citation>
    <scope>NUCLEOTIDE SEQUENCE</scope>
    <source>
        <strain evidence="1">JES_112</strain>
    </source>
</reference>
<keyword evidence="2" id="KW-1185">Reference proteome</keyword>
<sequence length="409" mass="44705">MSPDWFWFWLVLLKWVTAQMQQPLSPDYACSTDRIVHPEIGGLQILDLLATNMQNHTFPALPIWGIDKTYENMNFCNVTVVYTHPGWGDSIKVWIYLPSQDWNGRFQATGGGGFVTGATTDGGHSSDTTSDASAWALTSPGNVNWPLLVDFASVAIHDMAVIGKAITESFFGMPPQHSYFHGASTGGRQGLMLAQRYPKDFDGIIAICPAINWVEFIVANLWPQFIMNQLHEYPRGCELDAITEAAISACDSLDGVTDGIISLPALCDFNPQTLVGKSFHCNGIASVFTSAAAAVADAAWSGPRSSSGGFQWFGIGRDAELGSSGIGIATTTCEEDGTCKGYPFPISLDWIKLWLVKDFNFDFSTITHNQWDALFHTSINEYDSIIGTSDSDLSEFRRAGGKTLTWHGL</sequence>
<gene>
    <name evidence="1" type="ORF">H2198_006673</name>
</gene>
<protein>
    <submittedName>
        <fullName evidence="1">Uncharacterized protein</fullName>
    </submittedName>
</protein>
<dbReference type="EMBL" id="JAPDRQ010000126">
    <property type="protein sequence ID" value="KAJ9654273.1"/>
    <property type="molecule type" value="Genomic_DNA"/>
</dbReference>
<evidence type="ECO:0000313" key="1">
    <source>
        <dbReference type="EMBL" id="KAJ9654273.1"/>
    </source>
</evidence>
<comment type="caution">
    <text evidence="1">The sequence shown here is derived from an EMBL/GenBank/DDBJ whole genome shotgun (WGS) entry which is preliminary data.</text>
</comment>
<organism evidence="1 2">
    <name type="scientific">Neophaeococcomyces mojaviensis</name>
    <dbReference type="NCBI Taxonomy" id="3383035"/>
    <lineage>
        <taxon>Eukaryota</taxon>
        <taxon>Fungi</taxon>
        <taxon>Dikarya</taxon>
        <taxon>Ascomycota</taxon>
        <taxon>Pezizomycotina</taxon>
        <taxon>Eurotiomycetes</taxon>
        <taxon>Chaetothyriomycetidae</taxon>
        <taxon>Chaetothyriales</taxon>
        <taxon>Chaetothyriales incertae sedis</taxon>
        <taxon>Neophaeococcomyces</taxon>
    </lineage>
</organism>
<evidence type="ECO:0000313" key="2">
    <source>
        <dbReference type="Proteomes" id="UP001172386"/>
    </source>
</evidence>